<comment type="caution">
    <text evidence="2">The sequence shown here is derived from an EMBL/GenBank/DDBJ whole genome shotgun (WGS) entry which is preliminary data.</text>
</comment>
<organism evidence="2 3">
    <name type="scientific">Snodgrassella alvi</name>
    <dbReference type="NCBI Taxonomy" id="1196083"/>
    <lineage>
        <taxon>Bacteria</taxon>
        <taxon>Pseudomonadati</taxon>
        <taxon>Pseudomonadota</taxon>
        <taxon>Betaproteobacteria</taxon>
        <taxon>Neisseriales</taxon>
        <taxon>Neisseriaceae</taxon>
        <taxon>Snodgrassella</taxon>
    </lineage>
</organism>
<sequence>MKNLVFQQLVVISKSKKLGNLFKFNPHLNLITAKNNSFGKSTLAKLLVWTLGCEPYLDPTWKSLEVHCRVDFNIGENNFRIERYKNTIIIYWPDNSQKKYSKISGEYAEEFAKIVSFRALLPQRTKNDEDDFILETPPPAFYYLPFYIDQQSSWSKTWIGFSSLNQYREWQKTIIQYHTGYLVPEHFAIQKEIALEKKGKKAQIQIQQKIDTAIEIVNTYFPTPSKTIALTNEEFDILKKEVSEDISKLQAEQEELFNIIAKDKTKRAYLLSQLELANIAVDELEKDYLFSIEYHNDDELLCPLCGTIHNNSSPYRASILADKDQAIKLVQSLKKEIELIDKNLSDKNIKITILRSKINQIRNKYISKDLVLEKSSIGIDDINIFDMLTVKNVEKHVQQARANSLLLAEENELEIERLNQKQKQLLSKEQRLFINNNFLRYLNDYIDKLDAKGVNLKPIKSPIDYNKLHGSGGAAESTRGLLAYYMAVLKLIEEAENEVFASIIIDTPNQQEQANFNYKNILNFLINTIPPQAQLILCAMDCNEINCFKEKANIIELDEEKILKSSEFIKAKKLLNMDIYL</sequence>
<evidence type="ECO:0008006" key="4">
    <source>
        <dbReference type="Google" id="ProtNLM"/>
    </source>
</evidence>
<protein>
    <recommendedName>
        <fullName evidence="4">Rad50/SbcC-type AAA domain-containing protein</fullName>
    </recommendedName>
</protein>
<dbReference type="AlphaFoldDB" id="A0A2N9XW84"/>
<proteinExistence type="predicted"/>
<keyword evidence="1" id="KW-0175">Coiled coil</keyword>
<name>A0A2N9XW84_9NEIS</name>
<evidence type="ECO:0000313" key="3">
    <source>
        <dbReference type="Proteomes" id="UP000229434"/>
    </source>
</evidence>
<accession>A0A2N9XW84</accession>
<gene>
    <name evidence="2" type="ORF">BHC49_09565</name>
</gene>
<dbReference type="EMBL" id="MEIS01000118">
    <property type="protein sequence ID" value="PIT53930.1"/>
    <property type="molecule type" value="Genomic_DNA"/>
</dbReference>
<dbReference type="RefSeq" id="WP_100137915.1">
    <property type="nucleotide sequence ID" value="NZ_MEIS01000118.1"/>
</dbReference>
<dbReference type="Proteomes" id="UP000229434">
    <property type="component" value="Unassembled WGS sequence"/>
</dbReference>
<reference evidence="2 3" key="1">
    <citation type="journal article" date="2017" name="MBio">
        <title>Type VI secretion-mediated competition in the bee gut microbiome.</title>
        <authorList>
            <person name="Steele M.I."/>
            <person name="Kwong W.K."/>
            <person name="Powell J.E."/>
            <person name="Whiteley M."/>
            <person name="Moran N.A."/>
        </authorList>
    </citation>
    <scope>NUCLEOTIDE SEQUENCE [LARGE SCALE GENOMIC DNA]</scope>
    <source>
        <strain evidence="2 3">Nev3CBA3</strain>
    </source>
</reference>
<evidence type="ECO:0000256" key="1">
    <source>
        <dbReference type="SAM" id="Coils"/>
    </source>
</evidence>
<feature type="coiled-coil region" evidence="1">
    <location>
        <begin position="232"/>
        <end position="259"/>
    </location>
</feature>
<feature type="coiled-coil region" evidence="1">
    <location>
        <begin position="323"/>
        <end position="350"/>
    </location>
</feature>
<evidence type="ECO:0000313" key="2">
    <source>
        <dbReference type="EMBL" id="PIT53930.1"/>
    </source>
</evidence>